<proteinExistence type="predicted"/>
<name>A0A1S2L560_9BACI</name>
<dbReference type="Proteomes" id="UP000180098">
    <property type="component" value="Unassembled WGS sequence"/>
</dbReference>
<evidence type="ECO:0000313" key="1">
    <source>
        <dbReference type="EMBL" id="OIJ07622.1"/>
    </source>
</evidence>
<organism evidence="1 2">
    <name type="scientific">Anaerobacillus arseniciselenatis</name>
    <dbReference type="NCBI Taxonomy" id="85682"/>
    <lineage>
        <taxon>Bacteria</taxon>
        <taxon>Bacillati</taxon>
        <taxon>Bacillota</taxon>
        <taxon>Bacilli</taxon>
        <taxon>Bacillales</taxon>
        <taxon>Bacillaceae</taxon>
        <taxon>Anaerobacillus</taxon>
    </lineage>
</organism>
<keyword evidence="2" id="KW-1185">Reference proteome</keyword>
<sequence>MPNGYKDRDPRSLLFNFPSMPKVKFAKMMNEFYFYKALEAVEEAANKLGFILVPRICMHWKRCRDYSEDRKVKVVGKTYFMMKFREMTENEILKLENYLEENVRNHRLAS</sequence>
<dbReference type="EMBL" id="MLQQ01000058">
    <property type="protein sequence ID" value="OIJ07622.1"/>
    <property type="molecule type" value="Genomic_DNA"/>
</dbReference>
<accession>A0A1S2L560</accession>
<evidence type="ECO:0000313" key="2">
    <source>
        <dbReference type="Proteomes" id="UP000180098"/>
    </source>
</evidence>
<comment type="caution">
    <text evidence="1">The sequence shown here is derived from an EMBL/GenBank/DDBJ whole genome shotgun (WGS) entry which is preliminary data.</text>
</comment>
<protein>
    <submittedName>
        <fullName evidence="1">Uncharacterized protein</fullName>
    </submittedName>
</protein>
<dbReference type="AlphaFoldDB" id="A0A1S2L560"/>
<reference evidence="1 2" key="1">
    <citation type="submission" date="2016-10" db="EMBL/GenBank/DDBJ databases">
        <title>Draft genome sequences of four alkaliphilic bacteria belonging to the Anaerobacillus genus.</title>
        <authorList>
            <person name="Bassil N.M."/>
            <person name="Lloyd J.R."/>
        </authorList>
    </citation>
    <scope>NUCLEOTIDE SEQUENCE [LARGE SCALE GENOMIC DNA]</scope>
    <source>
        <strain evidence="1 2">DSM 15340</strain>
    </source>
</reference>
<gene>
    <name evidence="1" type="ORF">BKP35_18210</name>
</gene>